<dbReference type="InterPro" id="IPR002637">
    <property type="entry name" value="RdgB/HAM1"/>
</dbReference>
<comment type="catalytic activity">
    <reaction evidence="9 10">
        <text>XTP + H2O = XMP + diphosphate + H(+)</text>
        <dbReference type="Rhea" id="RHEA:28610"/>
        <dbReference type="ChEBI" id="CHEBI:15377"/>
        <dbReference type="ChEBI" id="CHEBI:15378"/>
        <dbReference type="ChEBI" id="CHEBI:33019"/>
        <dbReference type="ChEBI" id="CHEBI:57464"/>
        <dbReference type="ChEBI" id="CHEBI:61314"/>
        <dbReference type="EC" id="3.6.1.66"/>
    </reaction>
</comment>
<dbReference type="GO" id="GO:0036222">
    <property type="term" value="F:XTP diphosphatase activity"/>
    <property type="evidence" value="ECO:0007669"/>
    <property type="project" value="UniProtKB-UniRule"/>
</dbReference>
<dbReference type="CDD" id="cd00515">
    <property type="entry name" value="HAM1"/>
    <property type="match status" value="1"/>
</dbReference>
<proteinExistence type="inferred from homology"/>
<dbReference type="EMBL" id="AP018786">
    <property type="protein sequence ID" value="BBF22632.1"/>
    <property type="molecule type" value="Genomic_DNA"/>
</dbReference>
<feature type="binding site" evidence="10">
    <location>
        <position position="75"/>
    </location>
    <ligand>
        <name>Mg(2+)</name>
        <dbReference type="ChEBI" id="CHEBI:18420"/>
    </ligand>
</feature>
<dbReference type="GO" id="GO:0035870">
    <property type="term" value="F:dITP diphosphatase activity"/>
    <property type="evidence" value="ECO:0007669"/>
    <property type="project" value="UniProtKB-UniRule"/>
</dbReference>
<dbReference type="EC" id="3.6.1.66" evidence="10"/>
<feature type="binding site" evidence="10">
    <location>
        <position position="46"/>
    </location>
    <ligand>
        <name>Mg(2+)</name>
        <dbReference type="ChEBI" id="CHEBI:18420"/>
    </ligand>
</feature>
<evidence type="ECO:0000256" key="5">
    <source>
        <dbReference type="ARBA" id="ARBA00022801"/>
    </source>
</evidence>
<comment type="catalytic activity">
    <reaction evidence="10">
        <text>ITP + H2O = IMP + diphosphate + H(+)</text>
        <dbReference type="Rhea" id="RHEA:29399"/>
        <dbReference type="ChEBI" id="CHEBI:15377"/>
        <dbReference type="ChEBI" id="CHEBI:15378"/>
        <dbReference type="ChEBI" id="CHEBI:33019"/>
        <dbReference type="ChEBI" id="CHEBI:58053"/>
        <dbReference type="ChEBI" id="CHEBI:61402"/>
        <dbReference type="EC" id="3.6.1.66"/>
    </reaction>
</comment>
<feature type="binding site" evidence="10">
    <location>
        <position position="180"/>
    </location>
    <ligand>
        <name>substrate</name>
    </ligand>
</feature>
<feature type="binding site" evidence="10">
    <location>
        <begin position="157"/>
        <end position="160"/>
    </location>
    <ligand>
        <name>substrate</name>
    </ligand>
</feature>
<dbReference type="PANTHER" id="PTHR11067">
    <property type="entry name" value="INOSINE TRIPHOSPHATE PYROPHOSPHATASE/HAM1 PROTEIN"/>
    <property type="match status" value="1"/>
</dbReference>
<comment type="catalytic activity">
    <reaction evidence="8 10">
        <text>dITP + H2O = dIMP + diphosphate + H(+)</text>
        <dbReference type="Rhea" id="RHEA:28342"/>
        <dbReference type="ChEBI" id="CHEBI:15377"/>
        <dbReference type="ChEBI" id="CHEBI:15378"/>
        <dbReference type="ChEBI" id="CHEBI:33019"/>
        <dbReference type="ChEBI" id="CHEBI:61194"/>
        <dbReference type="ChEBI" id="CHEBI:61382"/>
        <dbReference type="EC" id="3.6.1.66"/>
    </reaction>
</comment>
<comment type="subunit">
    <text evidence="2 10">Homodimer.</text>
</comment>
<dbReference type="GO" id="GO:0036220">
    <property type="term" value="F:ITP diphosphatase activity"/>
    <property type="evidence" value="ECO:0007669"/>
    <property type="project" value="UniProtKB-UniRule"/>
</dbReference>
<keyword evidence="3 10" id="KW-0479">Metal-binding</keyword>
<dbReference type="AlphaFoldDB" id="A0A2Z6I8J1"/>
<dbReference type="PANTHER" id="PTHR11067:SF9">
    <property type="entry name" value="INOSINE TRIPHOSPHATE PYROPHOSPHATASE"/>
    <property type="match status" value="1"/>
</dbReference>
<sequence>MTTPDTTKTLVLASNNAGKVREFQAMFGELGIRIVPQGELGVGSADEPFGTFLENALAKARHAARETGLPAMADDSGICADALGGCPGVHSARFAGGHDDAANNRLLVEKLQGAATRRAHYTCLLVAVRHPEDPEPLVAEGVWQGEIVDEAAGDGGFGYDPHFYVPEFGKTAAELTAEEKNRVSHRARALAAMAELMRARWM</sequence>
<evidence type="ECO:0000313" key="12">
    <source>
        <dbReference type="EMBL" id="BBF22632.1"/>
    </source>
</evidence>
<evidence type="ECO:0000256" key="3">
    <source>
        <dbReference type="ARBA" id="ARBA00022723"/>
    </source>
</evidence>
<evidence type="ECO:0000256" key="4">
    <source>
        <dbReference type="ARBA" id="ARBA00022741"/>
    </source>
</evidence>
<dbReference type="RefSeq" id="WP_120176321.1">
    <property type="nucleotide sequence ID" value="NZ_AP018786.1"/>
</dbReference>
<comment type="function">
    <text evidence="10">Pyrophosphatase that catalyzes the hydrolysis of nucleoside triphosphates to their monophosphate derivatives, with a high preference for the non-canonical purine nucleotides XTP (xanthosine triphosphate), dITP (deoxyinosine triphosphate) and ITP. Seems to function as a house-cleaning enzyme that removes non-canonical purine nucleotides from the nucleotide pool, thus preventing their incorporation into DNA/RNA and avoiding chromosomal lesions.</text>
</comment>
<evidence type="ECO:0000256" key="1">
    <source>
        <dbReference type="ARBA" id="ARBA00008023"/>
    </source>
</evidence>
<dbReference type="InterPro" id="IPR020922">
    <property type="entry name" value="dITP/XTP_pyrophosphatase"/>
</dbReference>
<evidence type="ECO:0000256" key="11">
    <source>
        <dbReference type="RuleBase" id="RU003781"/>
    </source>
</evidence>
<feature type="binding site" evidence="10">
    <location>
        <position position="76"/>
    </location>
    <ligand>
        <name>substrate</name>
    </ligand>
</feature>
<evidence type="ECO:0000313" key="13">
    <source>
        <dbReference type="Proteomes" id="UP000271003"/>
    </source>
</evidence>
<dbReference type="HAMAP" id="MF_01405">
    <property type="entry name" value="Non_canon_purine_NTPase"/>
    <property type="match status" value="1"/>
</dbReference>
<comment type="cofactor">
    <cofactor evidence="10">
        <name>Mg(2+)</name>
        <dbReference type="ChEBI" id="CHEBI:18420"/>
    </cofactor>
    <text evidence="10">Binds 1 Mg(2+) ion per subunit.</text>
</comment>
<dbReference type="GO" id="GO:0046872">
    <property type="term" value="F:metal ion binding"/>
    <property type="evidence" value="ECO:0007669"/>
    <property type="project" value="UniProtKB-KW"/>
</dbReference>
<dbReference type="InterPro" id="IPR029001">
    <property type="entry name" value="ITPase-like_fam"/>
</dbReference>
<accession>A0A2Z6I8J1</accession>
<dbReference type="Pfam" id="PF01725">
    <property type="entry name" value="Ham1p_like"/>
    <property type="match status" value="1"/>
</dbReference>
<feature type="binding site" evidence="10">
    <location>
        <begin position="185"/>
        <end position="186"/>
    </location>
    <ligand>
        <name>substrate</name>
    </ligand>
</feature>
<evidence type="ECO:0000256" key="8">
    <source>
        <dbReference type="ARBA" id="ARBA00051875"/>
    </source>
</evidence>
<evidence type="ECO:0000256" key="10">
    <source>
        <dbReference type="HAMAP-Rule" id="MF_01405"/>
    </source>
</evidence>
<dbReference type="Gene3D" id="3.90.950.10">
    <property type="match status" value="1"/>
</dbReference>
<gene>
    <name evidence="12" type="ORF">SUTMEG_05230</name>
</gene>
<evidence type="ECO:0000256" key="9">
    <source>
        <dbReference type="ARBA" id="ARBA00052017"/>
    </source>
</evidence>
<keyword evidence="5 10" id="KW-0378">Hydrolase</keyword>
<evidence type="ECO:0000256" key="7">
    <source>
        <dbReference type="ARBA" id="ARBA00023080"/>
    </source>
</evidence>
<dbReference type="GO" id="GO:0000166">
    <property type="term" value="F:nucleotide binding"/>
    <property type="evidence" value="ECO:0007669"/>
    <property type="project" value="UniProtKB-KW"/>
</dbReference>
<dbReference type="OrthoDB" id="9807456at2"/>
<dbReference type="GO" id="GO:0017111">
    <property type="term" value="F:ribonucleoside triphosphate phosphatase activity"/>
    <property type="evidence" value="ECO:0007669"/>
    <property type="project" value="InterPro"/>
</dbReference>
<keyword evidence="6 10" id="KW-0460">Magnesium</keyword>
<dbReference type="NCBIfam" id="TIGR00042">
    <property type="entry name" value="RdgB/HAM1 family non-canonical purine NTP pyrophosphatase"/>
    <property type="match status" value="1"/>
</dbReference>
<dbReference type="Proteomes" id="UP000271003">
    <property type="component" value="Chromosome"/>
</dbReference>
<organism evidence="12 13">
    <name type="scientific">Sutterella megalosphaeroides</name>
    <dbReference type="NCBI Taxonomy" id="2494234"/>
    <lineage>
        <taxon>Bacteria</taxon>
        <taxon>Pseudomonadati</taxon>
        <taxon>Pseudomonadota</taxon>
        <taxon>Betaproteobacteria</taxon>
        <taxon>Burkholderiales</taxon>
        <taxon>Sutterellaceae</taxon>
        <taxon>Sutterella</taxon>
    </lineage>
</organism>
<dbReference type="SUPFAM" id="SSF52972">
    <property type="entry name" value="ITPase-like"/>
    <property type="match status" value="1"/>
</dbReference>
<protein>
    <recommendedName>
        <fullName evidence="10">dITP/XTP pyrophosphatase</fullName>
        <ecNumber evidence="10">3.6.1.66</ecNumber>
    </recommendedName>
    <alternativeName>
        <fullName evidence="10">Non-canonical purine NTP pyrophosphatase</fullName>
    </alternativeName>
    <alternativeName>
        <fullName evidence="10">Non-standard purine NTP pyrophosphatase</fullName>
    </alternativeName>
    <alternativeName>
        <fullName evidence="10">Nucleoside-triphosphate diphosphatase</fullName>
    </alternativeName>
    <alternativeName>
        <fullName evidence="10">Nucleoside-triphosphate pyrophosphatase</fullName>
        <shortName evidence="10">NTPase</shortName>
    </alternativeName>
</protein>
<name>A0A2Z6I8J1_9BURK</name>
<dbReference type="GO" id="GO:0009117">
    <property type="term" value="P:nucleotide metabolic process"/>
    <property type="evidence" value="ECO:0007669"/>
    <property type="project" value="UniProtKB-KW"/>
</dbReference>
<keyword evidence="4 10" id="KW-0547">Nucleotide-binding</keyword>
<evidence type="ECO:0000256" key="6">
    <source>
        <dbReference type="ARBA" id="ARBA00022842"/>
    </source>
</evidence>
<reference evidence="12 13" key="1">
    <citation type="journal article" date="2018" name="Int. J. Syst. Evol. Microbiol.">
        <title>Mesosutterella multiformis gen. nov., sp. nov., a member of the family Sutterellaceae and Sutterella megalosphaeroides sp. nov., isolated from human faeces.</title>
        <authorList>
            <person name="Sakamoto M."/>
            <person name="Ikeyama N."/>
            <person name="Kunihiro T."/>
            <person name="Iino T."/>
            <person name="Yuki M."/>
            <person name="Ohkuma M."/>
        </authorList>
    </citation>
    <scope>NUCLEOTIDE SEQUENCE [LARGE SCALE GENOMIC DNA]</scope>
    <source>
        <strain evidence="12 13">6FBBBH3</strain>
    </source>
</reference>
<evidence type="ECO:0000256" key="2">
    <source>
        <dbReference type="ARBA" id="ARBA00011738"/>
    </source>
</evidence>
<dbReference type="FunFam" id="3.90.950.10:FF:000001">
    <property type="entry name" value="dITP/XTP pyrophosphatase"/>
    <property type="match status" value="1"/>
</dbReference>
<keyword evidence="7 10" id="KW-0546">Nucleotide metabolism</keyword>
<feature type="active site" description="Proton acceptor" evidence="10">
    <location>
        <position position="75"/>
    </location>
</feature>
<comment type="similarity">
    <text evidence="1 10 11">Belongs to the HAM1 NTPase family.</text>
</comment>
<dbReference type="GO" id="GO:0005829">
    <property type="term" value="C:cytosol"/>
    <property type="evidence" value="ECO:0007669"/>
    <property type="project" value="TreeGrafter"/>
</dbReference>
<dbReference type="GO" id="GO:0009146">
    <property type="term" value="P:purine nucleoside triphosphate catabolic process"/>
    <property type="evidence" value="ECO:0007669"/>
    <property type="project" value="UniProtKB-UniRule"/>
</dbReference>
<dbReference type="KEGG" id="sutt:SUTMEG_05230"/>
<feature type="binding site" evidence="10">
    <location>
        <begin position="14"/>
        <end position="19"/>
    </location>
    <ligand>
        <name>substrate</name>
    </ligand>
</feature>
<keyword evidence="13" id="KW-1185">Reference proteome</keyword>